<evidence type="ECO:0000313" key="1">
    <source>
        <dbReference type="EMBL" id="KAF4071923.1"/>
    </source>
</evidence>
<protein>
    <submittedName>
        <fullName evidence="1">Uncharacterized protein</fullName>
    </submittedName>
</protein>
<dbReference type="Proteomes" id="UP000593565">
    <property type="component" value="Unassembled WGS sequence"/>
</dbReference>
<gene>
    <name evidence="1" type="ORF">AMELA_G00268430</name>
</gene>
<comment type="caution">
    <text evidence="1">The sequence shown here is derived from an EMBL/GenBank/DDBJ whole genome shotgun (WGS) entry which is preliminary data.</text>
</comment>
<keyword evidence="2" id="KW-1185">Reference proteome</keyword>
<proteinExistence type="predicted"/>
<organism evidence="1 2">
    <name type="scientific">Ameiurus melas</name>
    <name type="common">Black bullhead</name>
    <name type="synonym">Silurus melas</name>
    <dbReference type="NCBI Taxonomy" id="219545"/>
    <lineage>
        <taxon>Eukaryota</taxon>
        <taxon>Metazoa</taxon>
        <taxon>Chordata</taxon>
        <taxon>Craniata</taxon>
        <taxon>Vertebrata</taxon>
        <taxon>Euteleostomi</taxon>
        <taxon>Actinopterygii</taxon>
        <taxon>Neopterygii</taxon>
        <taxon>Teleostei</taxon>
        <taxon>Ostariophysi</taxon>
        <taxon>Siluriformes</taxon>
        <taxon>Ictaluridae</taxon>
        <taxon>Ameiurus</taxon>
    </lineage>
</organism>
<dbReference type="EMBL" id="JAAGNN010000026">
    <property type="protein sequence ID" value="KAF4071923.1"/>
    <property type="molecule type" value="Genomic_DNA"/>
</dbReference>
<reference evidence="1 2" key="1">
    <citation type="submission" date="2020-02" db="EMBL/GenBank/DDBJ databases">
        <title>A chromosome-scale genome assembly of the black bullhead catfish (Ameiurus melas).</title>
        <authorList>
            <person name="Wen M."/>
            <person name="Zham M."/>
            <person name="Cabau C."/>
            <person name="Klopp C."/>
            <person name="Donnadieu C."/>
            <person name="Roques C."/>
            <person name="Bouchez O."/>
            <person name="Lampietro C."/>
            <person name="Jouanno E."/>
            <person name="Herpin A."/>
            <person name="Louis A."/>
            <person name="Berthelot C."/>
            <person name="Parey E."/>
            <person name="Roest-Crollius H."/>
            <person name="Braasch I."/>
            <person name="Postlethwait J."/>
            <person name="Robinson-Rechavi M."/>
            <person name="Echchiki A."/>
            <person name="Begum T."/>
            <person name="Montfort J."/>
            <person name="Schartl M."/>
            <person name="Bobe J."/>
            <person name="Guiguen Y."/>
        </authorList>
    </citation>
    <scope>NUCLEOTIDE SEQUENCE [LARGE SCALE GENOMIC DNA]</scope>
    <source>
        <strain evidence="1">M_S1</strain>
        <tissue evidence="1">Blood</tissue>
    </source>
</reference>
<name>A0A7J5ZN96_AMEME</name>
<evidence type="ECO:0000313" key="2">
    <source>
        <dbReference type="Proteomes" id="UP000593565"/>
    </source>
</evidence>
<dbReference type="AlphaFoldDB" id="A0A7J5ZN96"/>
<accession>A0A7J5ZN96</accession>
<sequence length="113" mass="12028">MRGPAPRAPDCGGPCRGLRENAVRGGGSAGQLLYNLHGRSHAKAVVHWRDTKRGLELSQQGDQPTQLKSSGRSTAACVPYTLHSLSAAKHNPLRAGHCALRSVLKSFFLSCSP</sequence>